<keyword evidence="2" id="KW-1185">Reference proteome</keyword>
<dbReference type="OrthoDB" id="2885124at2759"/>
<protein>
    <recommendedName>
        <fullName evidence="3">Cleavage/polyadenylation specificity factor A subunit N-terminal domain-containing protein</fullName>
    </recommendedName>
</protein>
<evidence type="ECO:0000313" key="1">
    <source>
        <dbReference type="EMBL" id="PPQ85647.1"/>
    </source>
</evidence>
<evidence type="ECO:0008006" key="3">
    <source>
        <dbReference type="Google" id="ProtNLM"/>
    </source>
</evidence>
<dbReference type="EMBL" id="NHYD01002664">
    <property type="protein sequence ID" value="PPQ85647.1"/>
    <property type="molecule type" value="Genomic_DNA"/>
</dbReference>
<dbReference type="Proteomes" id="UP000283269">
    <property type="component" value="Unassembled WGS sequence"/>
</dbReference>
<sequence>MYSSQELEHLLLLWRSAEKGLDSDALQPARERTFMGVKADMMHLINGGRWLLVTEKTAAVTYYDLDTDTISGVPLIPAQMELTNARPILMSIDLDTHSPFLQFTIAFSLDNGGTRKQSTNSAESRRRVQIWRVSVALDDSQHAVGLTATCLASFPHRPEIRFVISLSLLGPNIAFTSTTGMIIYAFVVDWTQANVSPLTYPWRVMQWTTVLSTTSIHLFPSSMVLVASDVNWSLCDFSLTPETINSPDLPRATLVVGTSSCVSALSFDYTSVFNELPTIVELIHWTPDVSYAKTCLGYKRIVVMNHDLTIIRTSPPFTTPQNPTGGFRKYLLSSAPGAKAPLLDEDSGRVVYITQRSESSEPNTTNFAVVDFAMIFRKQLSPY</sequence>
<comment type="caution">
    <text evidence="1">The sequence shown here is derived from an EMBL/GenBank/DDBJ whole genome shotgun (WGS) entry which is preliminary data.</text>
</comment>
<dbReference type="AlphaFoldDB" id="A0A409X4J4"/>
<evidence type="ECO:0000313" key="2">
    <source>
        <dbReference type="Proteomes" id="UP000283269"/>
    </source>
</evidence>
<dbReference type="InParanoid" id="A0A409X4J4"/>
<proteinExistence type="predicted"/>
<organism evidence="1 2">
    <name type="scientific">Psilocybe cyanescens</name>
    <dbReference type="NCBI Taxonomy" id="93625"/>
    <lineage>
        <taxon>Eukaryota</taxon>
        <taxon>Fungi</taxon>
        <taxon>Dikarya</taxon>
        <taxon>Basidiomycota</taxon>
        <taxon>Agaricomycotina</taxon>
        <taxon>Agaricomycetes</taxon>
        <taxon>Agaricomycetidae</taxon>
        <taxon>Agaricales</taxon>
        <taxon>Agaricineae</taxon>
        <taxon>Strophariaceae</taxon>
        <taxon>Psilocybe</taxon>
    </lineage>
</organism>
<accession>A0A409X4J4</accession>
<gene>
    <name evidence="1" type="ORF">CVT25_012769</name>
</gene>
<name>A0A409X4J4_PSICY</name>
<reference evidence="1 2" key="1">
    <citation type="journal article" date="2018" name="Evol. Lett.">
        <title>Horizontal gene cluster transfer increased hallucinogenic mushroom diversity.</title>
        <authorList>
            <person name="Reynolds H.T."/>
            <person name="Vijayakumar V."/>
            <person name="Gluck-Thaler E."/>
            <person name="Korotkin H.B."/>
            <person name="Matheny P.B."/>
            <person name="Slot J.C."/>
        </authorList>
    </citation>
    <scope>NUCLEOTIDE SEQUENCE [LARGE SCALE GENOMIC DNA]</scope>
    <source>
        <strain evidence="1 2">2631</strain>
    </source>
</reference>